<accession>S8DQ74</accession>
<proteinExistence type="predicted"/>
<name>S8DQ74_9LAMI</name>
<evidence type="ECO:0000256" key="1">
    <source>
        <dbReference type="ARBA" id="ARBA00022679"/>
    </source>
</evidence>
<dbReference type="InterPro" id="IPR002213">
    <property type="entry name" value="UDP_glucos_trans"/>
</dbReference>
<feature type="non-terminal residue" evidence="2">
    <location>
        <position position="101"/>
    </location>
</feature>
<dbReference type="PANTHER" id="PTHR48044:SF82">
    <property type="entry name" value="GLYCOSYLTRANSFERASE"/>
    <property type="match status" value="1"/>
</dbReference>
<dbReference type="OrthoDB" id="913781at2759"/>
<dbReference type="GO" id="GO:1901135">
    <property type="term" value="P:carbohydrate derivative metabolic process"/>
    <property type="evidence" value="ECO:0007669"/>
    <property type="project" value="UniProtKB-ARBA"/>
</dbReference>
<comment type="caution">
    <text evidence="2">The sequence shown here is derived from an EMBL/GenBank/DDBJ whole genome shotgun (WGS) entry which is preliminary data.</text>
</comment>
<dbReference type="SUPFAM" id="SSF53756">
    <property type="entry name" value="UDP-Glycosyltransferase/glycogen phosphorylase"/>
    <property type="match status" value="1"/>
</dbReference>
<organism evidence="2 3">
    <name type="scientific">Genlisea aurea</name>
    <dbReference type="NCBI Taxonomy" id="192259"/>
    <lineage>
        <taxon>Eukaryota</taxon>
        <taxon>Viridiplantae</taxon>
        <taxon>Streptophyta</taxon>
        <taxon>Embryophyta</taxon>
        <taxon>Tracheophyta</taxon>
        <taxon>Spermatophyta</taxon>
        <taxon>Magnoliopsida</taxon>
        <taxon>eudicotyledons</taxon>
        <taxon>Gunneridae</taxon>
        <taxon>Pentapetalae</taxon>
        <taxon>asterids</taxon>
        <taxon>lamiids</taxon>
        <taxon>Lamiales</taxon>
        <taxon>Lentibulariaceae</taxon>
        <taxon>Genlisea</taxon>
    </lineage>
</organism>
<keyword evidence="3" id="KW-1185">Reference proteome</keyword>
<gene>
    <name evidence="2" type="ORF">M569_09515</name>
</gene>
<dbReference type="GO" id="GO:0008194">
    <property type="term" value="F:UDP-glycosyltransferase activity"/>
    <property type="evidence" value="ECO:0007669"/>
    <property type="project" value="InterPro"/>
</dbReference>
<protein>
    <submittedName>
        <fullName evidence="2">Uncharacterized protein</fullName>
    </submittedName>
</protein>
<dbReference type="Gene3D" id="3.40.50.2000">
    <property type="entry name" value="Glycogen Phosphorylase B"/>
    <property type="match status" value="1"/>
</dbReference>
<dbReference type="AlphaFoldDB" id="S8DQ74"/>
<sequence length="101" mass="10983">IAAFVSHCGWGSITESLYFGVPIVAMPMNADQPVNARFIVDEGVGAAVERKGKEIYRAEAIARAINSVVYEDSGLKNRAVELSKIMRNREEAEINGVATEL</sequence>
<dbReference type="Pfam" id="PF00201">
    <property type="entry name" value="UDPGT"/>
    <property type="match status" value="1"/>
</dbReference>
<dbReference type="Proteomes" id="UP000015453">
    <property type="component" value="Unassembled WGS sequence"/>
</dbReference>
<keyword evidence="1" id="KW-0808">Transferase</keyword>
<dbReference type="EMBL" id="AUSU01004338">
    <property type="protein sequence ID" value="EPS65263.1"/>
    <property type="molecule type" value="Genomic_DNA"/>
</dbReference>
<evidence type="ECO:0000313" key="2">
    <source>
        <dbReference type="EMBL" id="EPS65263.1"/>
    </source>
</evidence>
<dbReference type="PANTHER" id="PTHR48044">
    <property type="entry name" value="GLYCOSYLTRANSFERASE"/>
    <property type="match status" value="1"/>
</dbReference>
<evidence type="ECO:0000313" key="3">
    <source>
        <dbReference type="Proteomes" id="UP000015453"/>
    </source>
</evidence>
<reference evidence="2 3" key="1">
    <citation type="journal article" date="2013" name="BMC Genomics">
        <title>The miniature genome of a carnivorous plant Genlisea aurea contains a low number of genes and short non-coding sequences.</title>
        <authorList>
            <person name="Leushkin E.V."/>
            <person name="Sutormin R.A."/>
            <person name="Nabieva E.R."/>
            <person name="Penin A.A."/>
            <person name="Kondrashov A.S."/>
            <person name="Logacheva M.D."/>
        </authorList>
    </citation>
    <scope>NUCLEOTIDE SEQUENCE [LARGE SCALE GENOMIC DNA]</scope>
</reference>
<feature type="non-terminal residue" evidence="2">
    <location>
        <position position="1"/>
    </location>
</feature>